<reference evidence="2" key="1">
    <citation type="journal article" date="2014" name="Int. J. Syst. Evol. Microbiol.">
        <title>Complete genome of a new Firmicutes species belonging to the dominant human colonic microbiota ('Ruminococcus bicirculans') reveals two chromosomes and a selective capacity to utilize plant glucans.</title>
        <authorList>
            <consortium name="NISC Comparative Sequencing Program"/>
            <person name="Wegmann U."/>
            <person name="Louis P."/>
            <person name="Goesmann A."/>
            <person name="Henrissat B."/>
            <person name="Duncan S.H."/>
            <person name="Flint H.J."/>
        </authorList>
    </citation>
    <scope>NUCLEOTIDE SEQUENCE</scope>
    <source>
        <strain evidence="2">CECT 8869</strain>
    </source>
</reference>
<comment type="caution">
    <text evidence="2">The sequence shown here is derived from an EMBL/GenBank/DDBJ whole genome shotgun (WGS) entry which is preliminary data.</text>
</comment>
<sequence length="1235" mass="128173">MKAIIFFFLIALFTVPTVTGQIKIGDNPQNIDPASVLELESSSKVLVITRVTTAEMDAILPQRGGIVYNTDAECIYYYDGVAWINLCDAVDFNITNDPIINNRSTIAITQSNAGYNLEVAKNSILGNNIVDGGIGAVDIADNSITQDKLAENSVGSSEIRENAVGSVELKERSIQAVNIAEHTPGHILITDENGIVVWQEADALKGAIADEFTITGDGTLENRLELSEGIQLNISNNTTLIADHIVADEDTDDTNELVDLSFDKLTNTLSISKSATPNGGSVNLEAVIGSDDQELTLNNNILTLEAGGAPIDLTTYLDNTDEQILSINGNVLSITGGNDITLPAGAAEVDGDVRNELQDLAFDNATNTLTLTTPGTPGNQVNLSGLAGGGITSLNNGFILVGNATNEPTEVSIDGDATMNNIGELTIKDGVITPANIEPLTPTPTANQMLITNTAGVVTWAPAGSGTNALDNGHIFIGNDLNTATPTVVQGAASLSNNGTLTLLNKVVEGANIADETIVLENLNQNGATNGQIIKWDQSLNAGAGAWTVANDLTDGTGIPTLASGTMLIGNNANLPNEVTISGDATISNTGVLSISPLAISDTELAENSVTTEKLAPGTAADQLLQFDGTDWVLIDESDISATVTEVDGIVGNEISAVADGTLLLTGAGTAADPLTLDVAPLGIGTAEIAANSVTPAKIAEGTAADQLLQFDGTDWVLIDESDISATVTEVDGIVGNEISAVADGTLLLTGAGTAADPLTLDVAPLGIGTAEIAANSVTPAKIAEGTAANQLLQFDGTNWVLIDESDISATVTEVDGIVGNEISAVADGTLLLTGAGTAADPLTLDVAPLGIGTAEIAANSVTPAKIADGTAADQLLQFDGTDWVLIDESDISATVTEVDGIVGNEISAVADGTLLLTGAGTAADPLTLDVAPLGIGTAEIATNSVTPAKIAEGTNGQVLTTNAAGDVVWAPPSGNNLSTTNLTQTAGQDRTYDLNENDLTFDITNSTLSFAGINSYVGIGNITPQDKLDVDGQIRARNGFGASNGTSGQPSLGFYNDSDTGIYRGNLVDHLRFSTNGDEAMVIDPGQNVGIGTATPSARLHVVGDSRFDGNVLVNGTVTTVPDYVFQKYFLGNSNLKPDYDMPSLLEVENFIKANHHLPNVPSYLDIEKQGGIIINKTTLTNLEKIEELFLHTIEQEKKIKALETTNKDMANQIELLKAQMEEIKQLMLEKTKE</sequence>
<evidence type="ECO:0000313" key="2">
    <source>
        <dbReference type="EMBL" id="MDO1511950.1"/>
    </source>
</evidence>
<proteinExistence type="predicted"/>
<keyword evidence="3" id="KW-1185">Reference proteome</keyword>
<dbReference type="RefSeq" id="WP_304435124.1">
    <property type="nucleotide sequence ID" value="NZ_JAUKUC010000001.1"/>
</dbReference>
<protein>
    <recommendedName>
        <fullName evidence="4">Peptidase S74 domain-containing protein</fullName>
    </recommendedName>
</protein>
<name>A0ABT8RMD0_9FLAO</name>
<accession>A0ABT8RMD0</accession>
<dbReference type="EMBL" id="JAUKUC010000001">
    <property type="protein sequence ID" value="MDO1511950.1"/>
    <property type="molecule type" value="Genomic_DNA"/>
</dbReference>
<evidence type="ECO:0000256" key="1">
    <source>
        <dbReference type="SAM" id="Coils"/>
    </source>
</evidence>
<keyword evidence="1" id="KW-0175">Coiled coil</keyword>
<feature type="coiled-coil region" evidence="1">
    <location>
        <begin position="1201"/>
        <end position="1235"/>
    </location>
</feature>
<dbReference type="Proteomes" id="UP001168579">
    <property type="component" value="Unassembled WGS sequence"/>
</dbReference>
<reference evidence="2" key="2">
    <citation type="submission" date="2023-06" db="EMBL/GenBank/DDBJ databases">
        <authorList>
            <person name="Lucena T."/>
            <person name="Sun Q."/>
        </authorList>
    </citation>
    <scope>NUCLEOTIDE SEQUENCE</scope>
    <source>
        <strain evidence="2">CECT 8869</strain>
    </source>
</reference>
<evidence type="ECO:0000313" key="3">
    <source>
        <dbReference type="Proteomes" id="UP001168579"/>
    </source>
</evidence>
<evidence type="ECO:0008006" key="4">
    <source>
        <dbReference type="Google" id="ProtNLM"/>
    </source>
</evidence>
<organism evidence="2 3">
    <name type="scientific">Maribacter confluentis</name>
    <dbReference type="NCBI Taxonomy" id="1656093"/>
    <lineage>
        <taxon>Bacteria</taxon>
        <taxon>Pseudomonadati</taxon>
        <taxon>Bacteroidota</taxon>
        <taxon>Flavobacteriia</taxon>
        <taxon>Flavobacteriales</taxon>
        <taxon>Flavobacteriaceae</taxon>
        <taxon>Maribacter</taxon>
    </lineage>
</organism>
<gene>
    <name evidence="2" type="ORF">Q2T41_04645</name>
</gene>